<feature type="transmembrane region" description="Helical" evidence="5">
    <location>
        <begin position="35"/>
        <end position="54"/>
    </location>
</feature>
<keyword evidence="3" id="KW-0574">Periplasm</keyword>
<feature type="transmembrane region" description="Helical" evidence="5">
    <location>
        <begin position="93"/>
        <end position="111"/>
    </location>
</feature>
<dbReference type="PANTHER" id="PTHR38439">
    <property type="entry name" value="AURACYANIN-B"/>
    <property type="match status" value="1"/>
</dbReference>
<feature type="transmembrane region" description="Helical" evidence="5">
    <location>
        <begin position="123"/>
        <end position="145"/>
    </location>
</feature>
<dbReference type="EMBL" id="NAIA01000001">
    <property type="protein sequence ID" value="OWF66727.1"/>
    <property type="molecule type" value="Genomic_DNA"/>
</dbReference>
<reference evidence="7 8" key="1">
    <citation type="submission" date="2017-03" db="EMBL/GenBank/DDBJ databases">
        <title>New species Polynucleobacter sp. MWH-EgelM1-30-B4.</title>
        <authorList>
            <person name="Hahn M.W."/>
        </authorList>
    </citation>
    <scope>NUCLEOTIDE SEQUENCE [LARGE SCALE GENOMIC DNA]</scope>
    <source>
        <strain evidence="7 8">MWH-EgelM1-30-B4</strain>
    </source>
</reference>
<dbReference type="RefSeq" id="WP_087908749.1">
    <property type="nucleotide sequence ID" value="NZ_NAIA01000001.1"/>
</dbReference>
<dbReference type="SUPFAM" id="SSF49503">
    <property type="entry name" value="Cupredoxins"/>
    <property type="match status" value="1"/>
</dbReference>
<dbReference type="AlphaFoldDB" id="A0A210S0N6"/>
<evidence type="ECO:0000256" key="4">
    <source>
        <dbReference type="ARBA" id="ARBA00023008"/>
    </source>
</evidence>
<keyword evidence="2" id="KW-0479">Metal-binding</keyword>
<sequence>MNFPLGHISSLCKYTGISFTAGAITHGFFSGERSFWTAAFGIAIYLVGGTLEKISNPDKDHSWTDVLAIGIVASIGLGFFTGGLQHFPDSPARSSWVVPVGFAMSLLAMYLMEGKGKVKVRSVLIYGVISLALVIAASLYSLSYFNEHGGDGHSHDHGAPAQVAAPSMKEVRIEVDDTMRFSPATWEAQAGEPIRIILVNKGKVDHELVIGTEKEIIAHAKEMANPSTKGHHHTNEVSAKPGQVAELVWTFKKPGQYAMACFEPGHYEAGMKGIINVVPKKH</sequence>
<evidence type="ECO:0000259" key="6">
    <source>
        <dbReference type="Pfam" id="PF00127"/>
    </source>
</evidence>
<dbReference type="InterPro" id="IPR033138">
    <property type="entry name" value="Cu_oxidase_CS"/>
</dbReference>
<evidence type="ECO:0000256" key="5">
    <source>
        <dbReference type="SAM" id="Phobius"/>
    </source>
</evidence>
<keyword evidence="5" id="KW-0812">Transmembrane</keyword>
<name>A0A210S0N6_9BURK</name>
<dbReference type="Pfam" id="PF00127">
    <property type="entry name" value="Copper-bind"/>
    <property type="match status" value="1"/>
</dbReference>
<protein>
    <recommendedName>
        <fullName evidence="6">Blue (type 1) copper domain-containing protein</fullName>
    </recommendedName>
</protein>
<evidence type="ECO:0000256" key="3">
    <source>
        <dbReference type="ARBA" id="ARBA00022764"/>
    </source>
</evidence>
<dbReference type="GO" id="GO:0005507">
    <property type="term" value="F:copper ion binding"/>
    <property type="evidence" value="ECO:0007669"/>
    <property type="project" value="InterPro"/>
</dbReference>
<keyword evidence="4" id="KW-0186">Copper</keyword>
<dbReference type="Proteomes" id="UP000196880">
    <property type="component" value="Unassembled WGS sequence"/>
</dbReference>
<feature type="domain" description="Blue (type 1) copper" evidence="6">
    <location>
        <begin position="174"/>
        <end position="277"/>
    </location>
</feature>
<proteinExistence type="predicted"/>
<gene>
    <name evidence="7" type="ORF">B6A14_01755</name>
</gene>
<dbReference type="InterPro" id="IPR050845">
    <property type="entry name" value="Cu-binding_ET"/>
</dbReference>
<dbReference type="InterPro" id="IPR008972">
    <property type="entry name" value="Cupredoxin"/>
</dbReference>
<evidence type="ECO:0000256" key="2">
    <source>
        <dbReference type="ARBA" id="ARBA00022723"/>
    </source>
</evidence>
<dbReference type="GO" id="GO:0009055">
    <property type="term" value="F:electron transfer activity"/>
    <property type="evidence" value="ECO:0007669"/>
    <property type="project" value="InterPro"/>
</dbReference>
<comment type="subcellular location">
    <subcellularLocation>
        <location evidence="1">Periplasm</location>
    </subcellularLocation>
</comment>
<keyword evidence="5" id="KW-1133">Transmembrane helix</keyword>
<dbReference type="OrthoDB" id="9816061at2"/>
<evidence type="ECO:0000256" key="1">
    <source>
        <dbReference type="ARBA" id="ARBA00004418"/>
    </source>
</evidence>
<keyword evidence="8" id="KW-1185">Reference proteome</keyword>
<dbReference type="PANTHER" id="PTHR38439:SF3">
    <property type="entry name" value="COPPER-RESISTANT CUPROPROTEIN COPI"/>
    <property type="match status" value="1"/>
</dbReference>
<feature type="transmembrane region" description="Helical" evidence="5">
    <location>
        <begin position="12"/>
        <end position="29"/>
    </location>
</feature>
<dbReference type="PROSITE" id="PS00079">
    <property type="entry name" value="MULTICOPPER_OXIDASE1"/>
    <property type="match status" value="1"/>
</dbReference>
<comment type="caution">
    <text evidence="7">The sequence shown here is derived from an EMBL/GenBank/DDBJ whole genome shotgun (WGS) entry which is preliminary data.</text>
</comment>
<evidence type="ECO:0000313" key="7">
    <source>
        <dbReference type="EMBL" id="OWF66727.1"/>
    </source>
</evidence>
<organism evidence="7 8">
    <name type="scientific">Polynucleobacter hirudinilacicola</name>
    <dbReference type="NCBI Taxonomy" id="1743166"/>
    <lineage>
        <taxon>Bacteria</taxon>
        <taxon>Pseudomonadati</taxon>
        <taxon>Pseudomonadota</taxon>
        <taxon>Betaproteobacteria</taxon>
        <taxon>Burkholderiales</taxon>
        <taxon>Burkholderiaceae</taxon>
        <taxon>Polynucleobacter</taxon>
    </lineage>
</organism>
<feature type="transmembrane region" description="Helical" evidence="5">
    <location>
        <begin position="66"/>
        <end position="87"/>
    </location>
</feature>
<dbReference type="InterPro" id="IPR000923">
    <property type="entry name" value="BlueCu_1"/>
</dbReference>
<evidence type="ECO:0000313" key="8">
    <source>
        <dbReference type="Proteomes" id="UP000196880"/>
    </source>
</evidence>
<accession>A0A210S0N6</accession>
<dbReference type="Gene3D" id="2.60.40.420">
    <property type="entry name" value="Cupredoxins - blue copper proteins"/>
    <property type="match status" value="1"/>
</dbReference>
<dbReference type="GO" id="GO:0042597">
    <property type="term" value="C:periplasmic space"/>
    <property type="evidence" value="ECO:0007669"/>
    <property type="project" value="UniProtKB-SubCell"/>
</dbReference>
<keyword evidence="5" id="KW-0472">Membrane</keyword>